<evidence type="ECO:0000313" key="1">
    <source>
        <dbReference type="EMBL" id="EPG73149.1"/>
    </source>
</evidence>
<dbReference type="EMBL" id="AKWZ02000010">
    <property type="protein sequence ID" value="EPG73149.1"/>
    <property type="molecule type" value="Genomic_DNA"/>
</dbReference>
<dbReference type="AlphaFoldDB" id="S3UXS0"/>
<reference evidence="1" key="1">
    <citation type="submission" date="2013-04" db="EMBL/GenBank/DDBJ databases">
        <authorList>
            <person name="Harkins D.M."/>
            <person name="Durkin A.S."/>
            <person name="Selengut J.D."/>
            <person name="Sanka R."/>
            <person name="DePew J."/>
            <person name="Purushe J."/>
            <person name="Ahmed A."/>
            <person name="van der Linden H."/>
            <person name="Goris M.G.A."/>
            <person name="Hartskeerl R.A."/>
            <person name="Vinetz J.M."/>
            <person name="Sutton G.G."/>
            <person name="Nelson W.C."/>
            <person name="Fouts D.E."/>
        </authorList>
    </citation>
    <scope>NUCLEOTIDE SEQUENCE [LARGE SCALE GENOMIC DNA]</scope>
    <source>
        <strain evidence="1">BUT 6</strain>
    </source>
</reference>
<sequence>MTRYRSKRNAKLTRELWKECRYKEVRFLGRSAFRVLLS</sequence>
<accession>S3UXS0</accession>
<gene>
    <name evidence="1" type="ORF">LEP1GSC058_3061</name>
</gene>
<keyword evidence="2" id="KW-1185">Reference proteome</keyword>
<protein>
    <submittedName>
        <fullName evidence="1">Uncharacterized protein</fullName>
    </submittedName>
</protein>
<dbReference type="Proteomes" id="UP000014540">
    <property type="component" value="Unassembled WGS sequence"/>
</dbReference>
<name>S3UXS0_9LEPT</name>
<organism evidence="1 2">
    <name type="scientific">Leptospira fainei serovar Hurstbridge str. BUT 6</name>
    <dbReference type="NCBI Taxonomy" id="1193011"/>
    <lineage>
        <taxon>Bacteria</taxon>
        <taxon>Pseudomonadati</taxon>
        <taxon>Spirochaetota</taxon>
        <taxon>Spirochaetia</taxon>
        <taxon>Leptospirales</taxon>
        <taxon>Leptospiraceae</taxon>
        <taxon>Leptospira</taxon>
    </lineage>
</organism>
<evidence type="ECO:0000313" key="2">
    <source>
        <dbReference type="Proteomes" id="UP000014540"/>
    </source>
</evidence>
<comment type="caution">
    <text evidence="1">The sequence shown here is derived from an EMBL/GenBank/DDBJ whole genome shotgun (WGS) entry which is preliminary data.</text>
</comment>
<proteinExistence type="predicted"/>